<dbReference type="GO" id="GO:0046677">
    <property type="term" value="P:response to antibiotic"/>
    <property type="evidence" value="ECO:0007669"/>
    <property type="project" value="TreeGrafter"/>
</dbReference>
<gene>
    <name evidence="6" type="ORF">SAMN00120144_1887</name>
</gene>
<dbReference type="Pfam" id="PF25944">
    <property type="entry name" value="Beta-barrel_RND"/>
    <property type="match status" value="1"/>
</dbReference>
<dbReference type="Pfam" id="PF25989">
    <property type="entry name" value="YknX_C"/>
    <property type="match status" value="1"/>
</dbReference>
<keyword evidence="7" id="KW-1185">Reference proteome</keyword>
<accession>A0A1W1VPC5</accession>
<feature type="domain" description="Multidrug resistance protein MdtA-like alpha-helical hairpin" evidence="2">
    <location>
        <begin position="168"/>
        <end position="227"/>
    </location>
</feature>
<dbReference type="Gene3D" id="2.40.420.20">
    <property type="match status" value="1"/>
</dbReference>
<feature type="domain" description="YknX-like C-terminal permuted SH3-like" evidence="5">
    <location>
        <begin position="351"/>
        <end position="417"/>
    </location>
</feature>
<dbReference type="InterPro" id="IPR058626">
    <property type="entry name" value="MdtA-like_b-barrel"/>
</dbReference>
<dbReference type="Pfam" id="PF25876">
    <property type="entry name" value="HH_MFP_RND"/>
    <property type="match status" value="1"/>
</dbReference>
<feature type="domain" description="Multidrug resistance protein MdtA-like beta-barrel" evidence="4">
    <location>
        <begin position="263"/>
        <end position="345"/>
    </location>
</feature>
<dbReference type="Pfam" id="PF25917">
    <property type="entry name" value="BSH_RND"/>
    <property type="match status" value="1"/>
</dbReference>
<dbReference type="NCBIfam" id="TIGR01730">
    <property type="entry name" value="RND_mfp"/>
    <property type="match status" value="1"/>
</dbReference>
<evidence type="ECO:0000259" key="4">
    <source>
        <dbReference type="Pfam" id="PF25944"/>
    </source>
</evidence>
<reference evidence="6 7" key="1">
    <citation type="submission" date="2017-04" db="EMBL/GenBank/DDBJ databases">
        <authorList>
            <person name="Afonso C.L."/>
            <person name="Miller P.J."/>
            <person name="Scott M.A."/>
            <person name="Spackman E."/>
            <person name="Goraichik I."/>
            <person name="Dimitrov K.M."/>
            <person name="Suarez D.L."/>
            <person name="Swayne D.E."/>
        </authorList>
    </citation>
    <scope>NUCLEOTIDE SEQUENCE [LARGE SCALE GENOMIC DNA]</scope>
    <source>
        <strain evidence="6 7">DSM 11622</strain>
    </source>
</reference>
<dbReference type="GO" id="GO:0030313">
    <property type="term" value="C:cell envelope"/>
    <property type="evidence" value="ECO:0007669"/>
    <property type="project" value="UniProtKB-SubCell"/>
</dbReference>
<dbReference type="Proteomes" id="UP000192266">
    <property type="component" value="Unassembled WGS sequence"/>
</dbReference>
<dbReference type="InterPro" id="IPR058624">
    <property type="entry name" value="MdtA-like_HH"/>
</dbReference>
<dbReference type="SUPFAM" id="SSF111369">
    <property type="entry name" value="HlyD-like secretion proteins"/>
    <property type="match status" value="1"/>
</dbReference>
<dbReference type="InterPro" id="IPR058625">
    <property type="entry name" value="MdtA-like_BSH"/>
</dbReference>
<dbReference type="PANTHER" id="PTHR30158:SF23">
    <property type="entry name" value="MULTIDRUG RESISTANCE PROTEIN MEXA"/>
    <property type="match status" value="1"/>
</dbReference>
<dbReference type="InterPro" id="IPR058637">
    <property type="entry name" value="YknX-like_C"/>
</dbReference>
<dbReference type="EMBL" id="FWWW01000068">
    <property type="protein sequence ID" value="SMB95207.1"/>
    <property type="molecule type" value="Genomic_DNA"/>
</dbReference>
<evidence type="ECO:0000259" key="5">
    <source>
        <dbReference type="Pfam" id="PF25989"/>
    </source>
</evidence>
<dbReference type="InterPro" id="IPR006143">
    <property type="entry name" value="RND_pump_MFP"/>
</dbReference>
<proteinExistence type="inferred from homology"/>
<evidence type="ECO:0000259" key="2">
    <source>
        <dbReference type="Pfam" id="PF25876"/>
    </source>
</evidence>
<evidence type="ECO:0000259" key="3">
    <source>
        <dbReference type="Pfam" id="PF25917"/>
    </source>
</evidence>
<evidence type="ECO:0000256" key="1">
    <source>
        <dbReference type="ARBA" id="ARBA00009477"/>
    </source>
</evidence>
<dbReference type="Gene3D" id="2.40.30.170">
    <property type="match status" value="1"/>
</dbReference>
<protein>
    <submittedName>
        <fullName evidence="6">Efflux transporter, RND family, MFP subunit</fullName>
    </submittedName>
</protein>
<evidence type="ECO:0000313" key="6">
    <source>
        <dbReference type="EMBL" id="SMB95207.1"/>
    </source>
</evidence>
<dbReference type="STRING" id="645990.SAMN00120144_1887"/>
<evidence type="ECO:0000313" key="7">
    <source>
        <dbReference type="Proteomes" id="UP000192266"/>
    </source>
</evidence>
<dbReference type="AlphaFoldDB" id="A0A1W1VPC5"/>
<dbReference type="PANTHER" id="PTHR30158">
    <property type="entry name" value="ACRA/E-RELATED COMPONENT OF DRUG EFFLUX TRANSPORTER"/>
    <property type="match status" value="1"/>
</dbReference>
<organism evidence="6 7">
    <name type="scientific">Hymenobacter roseosalivarius DSM 11622</name>
    <dbReference type="NCBI Taxonomy" id="645990"/>
    <lineage>
        <taxon>Bacteria</taxon>
        <taxon>Pseudomonadati</taxon>
        <taxon>Bacteroidota</taxon>
        <taxon>Cytophagia</taxon>
        <taxon>Cytophagales</taxon>
        <taxon>Hymenobacteraceae</taxon>
        <taxon>Hymenobacter</taxon>
    </lineage>
</organism>
<dbReference type="GO" id="GO:0005886">
    <property type="term" value="C:plasma membrane"/>
    <property type="evidence" value="ECO:0007669"/>
    <property type="project" value="TreeGrafter"/>
</dbReference>
<dbReference type="Gene3D" id="2.40.50.100">
    <property type="match status" value="1"/>
</dbReference>
<comment type="similarity">
    <text evidence="1">Belongs to the membrane fusion protein (MFP) (TC 8.A.1) family.</text>
</comment>
<feature type="domain" description="Multidrug resistance protein MdtA-like barrel-sandwich hybrid" evidence="3">
    <location>
        <begin position="133"/>
        <end position="252"/>
    </location>
</feature>
<sequence>MNEYKLGNSAYLRSFVVWRHPLSEYQRANQQLDRLIYRLAQAPNAPPGEVSTLSPLSQPLLARTTKTPVGLLKIHMKRILMLMSWCTLYYCAGCSEAKEAKEEQIKLLVTSPLAKDTTITKEYVAQIHSVQHIELRALEKGYLQKIYVDEGQFVKEGQLMFQIMPLIYQAELKKSQAEANYVGLEYQNTKKLADTNIVSKNELALAQAKFDKAKAEVALAQTHLQFTTIKAPFSGYMDHFQGRLGSLVDEGDLLTTLSDNSKIWVYYNVPEAEYLNYKQHAKASDKAEKVKLRMANNEVFQQPGLVQTIEADFNNETGNIAFRATFPNPEGLLRNGETGSVLMTVPLNNALLIPQKATFENLEKKYVFVVDKSNVVHQQEVTIGSEMPDLYVIKSGLAANDKILLEGLRKVKDGDKISFDYKDPKAVIAHLKVYSE</sequence>
<dbReference type="GO" id="GO:0022857">
    <property type="term" value="F:transmembrane transporter activity"/>
    <property type="evidence" value="ECO:0007669"/>
    <property type="project" value="InterPro"/>
</dbReference>
<name>A0A1W1VPC5_9BACT</name>
<dbReference type="Gene3D" id="1.10.287.470">
    <property type="entry name" value="Helix hairpin bin"/>
    <property type="match status" value="1"/>
</dbReference>